<dbReference type="RefSeq" id="WP_188510731.1">
    <property type="nucleotide sequence ID" value="NZ_BMGB01000001.1"/>
</dbReference>
<evidence type="ECO:0000256" key="1">
    <source>
        <dbReference type="ARBA" id="ARBA00000085"/>
    </source>
</evidence>
<organism evidence="14 15">
    <name type="scientific">Conyzicola nivalis</name>
    <dbReference type="NCBI Taxonomy" id="1477021"/>
    <lineage>
        <taxon>Bacteria</taxon>
        <taxon>Bacillati</taxon>
        <taxon>Actinomycetota</taxon>
        <taxon>Actinomycetes</taxon>
        <taxon>Micrococcales</taxon>
        <taxon>Microbacteriaceae</taxon>
        <taxon>Conyzicola</taxon>
    </lineage>
</organism>
<accession>A0A916SNK7</accession>
<dbReference type="AlphaFoldDB" id="A0A916SNK7"/>
<dbReference type="SMART" id="SM00388">
    <property type="entry name" value="HisKA"/>
    <property type="match status" value="1"/>
</dbReference>
<dbReference type="InterPro" id="IPR003661">
    <property type="entry name" value="HisK_dim/P_dom"/>
</dbReference>
<reference evidence="14" key="2">
    <citation type="submission" date="2020-09" db="EMBL/GenBank/DDBJ databases">
        <authorList>
            <person name="Sun Q."/>
            <person name="Zhou Y."/>
        </authorList>
    </citation>
    <scope>NUCLEOTIDE SEQUENCE</scope>
    <source>
        <strain evidence="14">CGMCC 1.12813</strain>
    </source>
</reference>
<gene>
    <name evidence="14" type="ORF">GCM10010979_22930</name>
</gene>
<dbReference type="Pfam" id="PF00512">
    <property type="entry name" value="HisKA"/>
    <property type="match status" value="1"/>
</dbReference>
<evidence type="ECO:0000256" key="8">
    <source>
        <dbReference type="ARBA" id="ARBA00022989"/>
    </source>
</evidence>
<dbReference type="CDD" id="cd00082">
    <property type="entry name" value="HisKA"/>
    <property type="match status" value="1"/>
</dbReference>
<dbReference type="InterPro" id="IPR004358">
    <property type="entry name" value="Sig_transdc_His_kin-like_C"/>
</dbReference>
<evidence type="ECO:0000256" key="4">
    <source>
        <dbReference type="ARBA" id="ARBA00022553"/>
    </source>
</evidence>
<comment type="catalytic activity">
    <reaction evidence="1">
        <text>ATP + protein L-histidine = ADP + protein N-phospho-L-histidine.</text>
        <dbReference type="EC" id="2.7.13.3"/>
    </reaction>
</comment>
<sequence>MSAATPRVRVSARLRLALSYAVFLVAAGAVVLIAVYVVLYYVPNYPLAPAIPGDSPNLQIGSRGDILKAVLGFSALALVALALIGIIGGWFLAGWILAPLRRINEAAQIVATGDLQHRIALTGRNDEFRQVADNFDHMLDRLRDAFEVQERFAANASHELRTPLAVTATMLDVALRNPDEQDYPVLLERLRITNDRAVALTAALLRLADANAIVATAEPVGIADIVRAAIKENADEADRRDVTITSQLGAATVIGDAGLLTQLVTNLVQNAVRHSGSGGRAFVSITSDHQLRTVALCIESTGSLFDAETAARLAEPFLRGAGRIAGGVAGNGLGLALVDRIAAVHGGSLAIVPRAAGGLEVTVTLPADGR</sequence>
<evidence type="ECO:0000313" key="14">
    <source>
        <dbReference type="EMBL" id="GGB07813.1"/>
    </source>
</evidence>
<dbReference type="InterPro" id="IPR005467">
    <property type="entry name" value="His_kinase_dom"/>
</dbReference>
<dbReference type="InterPro" id="IPR003660">
    <property type="entry name" value="HAMP_dom"/>
</dbReference>
<dbReference type="Pfam" id="PF02518">
    <property type="entry name" value="HATPase_c"/>
    <property type="match status" value="1"/>
</dbReference>
<dbReference type="InterPro" id="IPR036097">
    <property type="entry name" value="HisK_dim/P_sf"/>
</dbReference>
<keyword evidence="10 11" id="KW-0472">Membrane</keyword>
<dbReference type="Gene3D" id="1.10.287.130">
    <property type="match status" value="1"/>
</dbReference>
<evidence type="ECO:0000256" key="3">
    <source>
        <dbReference type="ARBA" id="ARBA00012438"/>
    </source>
</evidence>
<reference evidence="14" key="1">
    <citation type="journal article" date="2014" name="Int. J. Syst. Evol. Microbiol.">
        <title>Complete genome sequence of Corynebacterium casei LMG S-19264T (=DSM 44701T), isolated from a smear-ripened cheese.</title>
        <authorList>
            <consortium name="US DOE Joint Genome Institute (JGI-PGF)"/>
            <person name="Walter F."/>
            <person name="Albersmeier A."/>
            <person name="Kalinowski J."/>
            <person name="Ruckert C."/>
        </authorList>
    </citation>
    <scope>NUCLEOTIDE SEQUENCE</scope>
    <source>
        <strain evidence="14">CGMCC 1.12813</strain>
    </source>
</reference>
<feature type="domain" description="HAMP" evidence="13">
    <location>
        <begin position="94"/>
        <end position="147"/>
    </location>
</feature>
<dbReference type="PANTHER" id="PTHR45436">
    <property type="entry name" value="SENSOR HISTIDINE KINASE YKOH"/>
    <property type="match status" value="1"/>
</dbReference>
<evidence type="ECO:0000256" key="10">
    <source>
        <dbReference type="ARBA" id="ARBA00023136"/>
    </source>
</evidence>
<evidence type="ECO:0000256" key="7">
    <source>
        <dbReference type="ARBA" id="ARBA00022777"/>
    </source>
</evidence>
<dbReference type="PRINTS" id="PR00344">
    <property type="entry name" value="BCTRLSENSOR"/>
</dbReference>
<keyword evidence="5" id="KW-0808">Transferase</keyword>
<dbReference type="Gene3D" id="6.10.340.10">
    <property type="match status" value="1"/>
</dbReference>
<dbReference type="SMART" id="SM00304">
    <property type="entry name" value="HAMP"/>
    <property type="match status" value="1"/>
</dbReference>
<dbReference type="SUPFAM" id="SSF55874">
    <property type="entry name" value="ATPase domain of HSP90 chaperone/DNA topoisomerase II/histidine kinase"/>
    <property type="match status" value="1"/>
</dbReference>
<keyword evidence="4" id="KW-0597">Phosphoprotein</keyword>
<dbReference type="InterPro" id="IPR003594">
    <property type="entry name" value="HATPase_dom"/>
</dbReference>
<dbReference type="EMBL" id="BMGB01000001">
    <property type="protein sequence ID" value="GGB07813.1"/>
    <property type="molecule type" value="Genomic_DNA"/>
</dbReference>
<feature type="domain" description="Histidine kinase" evidence="12">
    <location>
        <begin position="155"/>
        <end position="369"/>
    </location>
</feature>
<dbReference type="Proteomes" id="UP000606922">
    <property type="component" value="Unassembled WGS sequence"/>
</dbReference>
<evidence type="ECO:0000256" key="11">
    <source>
        <dbReference type="SAM" id="Phobius"/>
    </source>
</evidence>
<evidence type="ECO:0000256" key="2">
    <source>
        <dbReference type="ARBA" id="ARBA00004236"/>
    </source>
</evidence>
<evidence type="ECO:0000259" key="13">
    <source>
        <dbReference type="PROSITE" id="PS50885"/>
    </source>
</evidence>
<keyword evidence="6 11" id="KW-0812">Transmembrane</keyword>
<evidence type="ECO:0000256" key="9">
    <source>
        <dbReference type="ARBA" id="ARBA00023012"/>
    </source>
</evidence>
<dbReference type="PROSITE" id="PS50885">
    <property type="entry name" value="HAMP"/>
    <property type="match status" value="1"/>
</dbReference>
<comment type="subcellular location">
    <subcellularLocation>
        <location evidence="2">Cell membrane</location>
    </subcellularLocation>
</comment>
<dbReference type="SUPFAM" id="SSF158472">
    <property type="entry name" value="HAMP domain-like"/>
    <property type="match status" value="1"/>
</dbReference>
<keyword evidence="9" id="KW-0902">Two-component regulatory system</keyword>
<dbReference type="SMART" id="SM00387">
    <property type="entry name" value="HATPase_c"/>
    <property type="match status" value="1"/>
</dbReference>
<dbReference type="GO" id="GO:0000155">
    <property type="term" value="F:phosphorelay sensor kinase activity"/>
    <property type="evidence" value="ECO:0007669"/>
    <property type="project" value="InterPro"/>
</dbReference>
<comment type="caution">
    <text evidence="14">The sequence shown here is derived from an EMBL/GenBank/DDBJ whole genome shotgun (WGS) entry which is preliminary data.</text>
</comment>
<evidence type="ECO:0000259" key="12">
    <source>
        <dbReference type="PROSITE" id="PS50109"/>
    </source>
</evidence>
<keyword evidence="15" id="KW-1185">Reference proteome</keyword>
<evidence type="ECO:0000256" key="6">
    <source>
        <dbReference type="ARBA" id="ARBA00022692"/>
    </source>
</evidence>
<dbReference type="EC" id="2.7.13.3" evidence="3"/>
<feature type="transmembrane region" description="Helical" evidence="11">
    <location>
        <begin position="73"/>
        <end position="98"/>
    </location>
</feature>
<dbReference type="Gene3D" id="3.30.565.10">
    <property type="entry name" value="Histidine kinase-like ATPase, C-terminal domain"/>
    <property type="match status" value="1"/>
</dbReference>
<dbReference type="GO" id="GO:0005886">
    <property type="term" value="C:plasma membrane"/>
    <property type="evidence" value="ECO:0007669"/>
    <property type="project" value="UniProtKB-SubCell"/>
</dbReference>
<feature type="transmembrane region" description="Helical" evidence="11">
    <location>
        <begin position="20"/>
        <end position="42"/>
    </location>
</feature>
<dbReference type="InterPro" id="IPR050428">
    <property type="entry name" value="TCS_sensor_his_kinase"/>
</dbReference>
<protein>
    <recommendedName>
        <fullName evidence="3">histidine kinase</fullName>
        <ecNumber evidence="3">2.7.13.3</ecNumber>
    </recommendedName>
</protein>
<evidence type="ECO:0000256" key="5">
    <source>
        <dbReference type="ARBA" id="ARBA00022679"/>
    </source>
</evidence>
<dbReference type="PANTHER" id="PTHR45436:SF5">
    <property type="entry name" value="SENSOR HISTIDINE KINASE TRCS"/>
    <property type="match status" value="1"/>
</dbReference>
<dbReference type="Pfam" id="PF00672">
    <property type="entry name" value="HAMP"/>
    <property type="match status" value="1"/>
</dbReference>
<name>A0A916SNK7_9MICO</name>
<dbReference type="InterPro" id="IPR036890">
    <property type="entry name" value="HATPase_C_sf"/>
</dbReference>
<evidence type="ECO:0000313" key="15">
    <source>
        <dbReference type="Proteomes" id="UP000606922"/>
    </source>
</evidence>
<dbReference type="CDD" id="cd06225">
    <property type="entry name" value="HAMP"/>
    <property type="match status" value="1"/>
</dbReference>
<dbReference type="PROSITE" id="PS50109">
    <property type="entry name" value="HIS_KIN"/>
    <property type="match status" value="1"/>
</dbReference>
<proteinExistence type="predicted"/>
<dbReference type="CDD" id="cd00075">
    <property type="entry name" value="HATPase"/>
    <property type="match status" value="1"/>
</dbReference>
<keyword evidence="8 11" id="KW-1133">Transmembrane helix</keyword>
<dbReference type="SUPFAM" id="SSF47384">
    <property type="entry name" value="Homodimeric domain of signal transducing histidine kinase"/>
    <property type="match status" value="1"/>
</dbReference>
<keyword evidence="7 14" id="KW-0418">Kinase</keyword>